<sequence>MTSGALARAIRTAQRGGPAPDTEACDLCGAPVPADHRHLLNTGTDGGGEDPPAGEEGAGAGTGGEGPAGGHMLCACRPCSVLFAREAASEGHYRLIPQRRTRLEPVSTAALGAPVGLAFFVPHADGGIHAHYPSPAGPTRWEPDPEAWQGTVRQCPPLATLAADVEALLVNTVQDRRQHWIVPIDDCFRMVAVVRREWRGLTGGSRVWPEIDRFFAELTERPG</sequence>
<proteinExistence type="predicted"/>
<dbReference type="EMBL" id="QOIN01000046">
    <property type="protein sequence ID" value="RCG21378.1"/>
    <property type="molecule type" value="Genomic_DNA"/>
</dbReference>
<organism evidence="2 3">
    <name type="scientific">Streptomyces diacarni</name>
    <dbReference type="NCBI Taxonomy" id="2800381"/>
    <lineage>
        <taxon>Bacteria</taxon>
        <taxon>Bacillati</taxon>
        <taxon>Actinomycetota</taxon>
        <taxon>Actinomycetes</taxon>
        <taxon>Kitasatosporales</taxon>
        <taxon>Streptomycetaceae</taxon>
        <taxon>Streptomyces</taxon>
    </lineage>
</organism>
<dbReference type="Proteomes" id="UP000252914">
    <property type="component" value="Unassembled WGS sequence"/>
</dbReference>
<evidence type="ECO:0000256" key="1">
    <source>
        <dbReference type="SAM" id="MobiDB-lite"/>
    </source>
</evidence>
<evidence type="ECO:0000313" key="2">
    <source>
        <dbReference type="EMBL" id="RCG21378.1"/>
    </source>
</evidence>
<dbReference type="InterPro" id="IPR045991">
    <property type="entry name" value="DUF5947"/>
</dbReference>
<evidence type="ECO:0000313" key="3">
    <source>
        <dbReference type="Proteomes" id="UP000252914"/>
    </source>
</evidence>
<dbReference type="RefSeq" id="WP_114023013.1">
    <property type="nucleotide sequence ID" value="NZ_JBEYTF010000002.1"/>
</dbReference>
<feature type="region of interest" description="Disordered" evidence="1">
    <location>
        <begin position="1"/>
        <end position="22"/>
    </location>
</feature>
<feature type="region of interest" description="Disordered" evidence="1">
    <location>
        <begin position="36"/>
        <end position="64"/>
    </location>
</feature>
<dbReference type="Pfam" id="PF19372">
    <property type="entry name" value="DUF5947"/>
    <property type="match status" value="1"/>
</dbReference>
<gene>
    <name evidence="2" type="ORF">DTL70_18230</name>
</gene>
<keyword evidence="3" id="KW-1185">Reference proteome</keyword>
<protein>
    <submittedName>
        <fullName evidence="2">Uncharacterized protein</fullName>
    </submittedName>
</protein>
<comment type="caution">
    <text evidence="2">The sequence shown here is derived from an EMBL/GenBank/DDBJ whole genome shotgun (WGS) entry which is preliminary data.</text>
</comment>
<dbReference type="AlphaFoldDB" id="A0A367ETD1"/>
<accession>A0A367ETD1</accession>
<name>A0A367ETD1_9ACTN</name>
<reference evidence="2 3" key="1">
    <citation type="submission" date="2018-06" db="EMBL/GenBank/DDBJ databases">
        <title>Streptomyces reniochalinae sp. nov. and Streptomyces diacarnus sp. nov. from marine sponges.</title>
        <authorList>
            <person name="Li L."/>
        </authorList>
    </citation>
    <scope>NUCLEOTIDE SEQUENCE [LARGE SCALE GENOMIC DNA]</scope>
    <source>
        <strain evidence="2 3">LHW51701</strain>
    </source>
</reference>